<keyword evidence="2" id="KW-0812">Transmembrane</keyword>
<feature type="compositionally biased region" description="Basic and acidic residues" evidence="1">
    <location>
        <begin position="58"/>
        <end position="72"/>
    </location>
</feature>
<proteinExistence type="predicted"/>
<evidence type="ECO:0000256" key="2">
    <source>
        <dbReference type="SAM" id="Phobius"/>
    </source>
</evidence>
<evidence type="ECO:0000256" key="1">
    <source>
        <dbReference type="SAM" id="MobiDB-lite"/>
    </source>
</evidence>
<evidence type="ECO:0008006" key="5">
    <source>
        <dbReference type="Google" id="ProtNLM"/>
    </source>
</evidence>
<sequence length="72" mass="8167">MQTVVTVVVILGLIAIGVLLIHRLNVQQGYHISAERHDDIRGGRRHHHRHRGPGRGRTHPEHGVTPPRDRRA</sequence>
<evidence type="ECO:0000313" key="3">
    <source>
        <dbReference type="EMBL" id="MBL1095796.1"/>
    </source>
</evidence>
<keyword evidence="2" id="KW-1133">Transmembrane helix</keyword>
<feature type="region of interest" description="Disordered" evidence="1">
    <location>
        <begin position="35"/>
        <end position="72"/>
    </location>
</feature>
<feature type="transmembrane region" description="Helical" evidence="2">
    <location>
        <begin position="6"/>
        <end position="26"/>
    </location>
</feature>
<feature type="compositionally biased region" description="Basic residues" evidence="1">
    <location>
        <begin position="43"/>
        <end position="57"/>
    </location>
</feature>
<keyword evidence="4" id="KW-1185">Reference proteome</keyword>
<reference evidence="3 4" key="1">
    <citation type="submission" date="2021-01" db="EMBL/GenBank/DDBJ databases">
        <title>WGS of actinomycetes isolated from Thailand.</title>
        <authorList>
            <person name="Thawai C."/>
        </authorList>
    </citation>
    <scope>NUCLEOTIDE SEQUENCE [LARGE SCALE GENOMIC DNA]</scope>
    <source>
        <strain evidence="3 4">CA1R205</strain>
    </source>
</reference>
<dbReference type="RefSeq" id="WP_201871330.1">
    <property type="nucleotide sequence ID" value="NZ_JAERRF010000002.1"/>
</dbReference>
<protein>
    <recommendedName>
        <fullName evidence="5">Secreted protein</fullName>
    </recommendedName>
</protein>
<dbReference type="EMBL" id="JAERRF010000002">
    <property type="protein sequence ID" value="MBL1095796.1"/>
    <property type="molecule type" value="Genomic_DNA"/>
</dbReference>
<organism evidence="3 4">
    <name type="scientific">Streptomyces coffeae</name>
    <dbReference type="NCBI Taxonomy" id="621382"/>
    <lineage>
        <taxon>Bacteria</taxon>
        <taxon>Bacillati</taxon>
        <taxon>Actinomycetota</taxon>
        <taxon>Actinomycetes</taxon>
        <taxon>Kitasatosporales</taxon>
        <taxon>Streptomycetaceae</taxon>
        <taxon>Streptomyces</taxon>
    </lineage>
</organism>
<name>A0ABS1N6U7_9ACTN</name>
<gene>
    <name evidence="3" type="ORF">JK363_03690</name>
</gene>
<comment type="caution">
    <text evidence="3">The sequence shown here is derived from an EMBL/GenBank/DDBJ whole genome shotgun (WGS) entry which is preliminary data.</text>
</comment>
<dbReference type="Proteomes" id="UP000634229">
    <property type="component" value="Unassembled WGS sequence"/>
</dbReference>
<accession>A0ABS1N6U7</accession>
<evidence type="ECO:0000313" key="4">
    <source>
        <dbReference type="Proteomes" id="UP000634229"/>
    </source>
</evidence>
<keyword evidence="2" id="KW-0472">Membrane</keyword>